<evidence type="ECO:0000313" key="2">
    <source>
        <dbReference type="Proteomes" id="UP000595841"/>
    </source>
</evidence>
<proteinExistence type="predicted"/>
<dbReference type="RefSeq" id="WP_039838044.1">
    <property type="nucleotide sequence ID" value="NZ_CP068595.1"/>
</dbReference>
<dbReference type="AlphaFoldDB" id="A0A974SD80"/>
<dbReference type="Gene3D" id="3.40.50.2000">
    <property type="entry name" value="Glycogen Phosphorylase B"/>
    <property type="match status" value="1"/>
</dbReference>
<dbReference type="SUPFAM" id="SSF53756">
    <property type="entry name" value="UDP-Glycosyltransferase/glycogen phosphorylase"/>
    <property type="match status" value="1"/>
</dbReference>
<reference evidence="1 2" key="1">
    <citation type="submission" date="2021-01" db="EMBL/GenBank/DDBJ databases">
        <title>Whole genome sequence of Paenibacillus sonchi LMG 24727 for comparative genomics.</title>
        <authorList>
            <person name="Lee G."/>
            <person name="Kim M.-J."/>
            <person name="Lim K."/>
            <person name="Shin J.-H."/>
        </authorList>
    </citation>
    <scope>NUCLEOTIDE SEQUENCE [LARGE SCALE GENOMIC DNA]</scope>
    <source>
        <strain evidence="1 2">LMG 24727</strain>
    </source>
</reference>
<evidence type="ECO:0000313" key="1">
    <source>
        <dbReference type="EMBL" id="QQZ61617.1"/>
    </source>
</evidence>
<dbReference type="Proteomes" id="UP000595841">
    <property type="component" value="Chromosome"/>
</dbReference>
<sequence>MKSAIYIVYDFESYRNKILGQMSSLRNFGYDTYLLIICEKGSCEFSSFINGEVKTIETFKLQNYSKYTLKPRYELCSYIDQLISRYDFKLFYFRRLGLDITGWSSIFKKIKENNSREVFYEIPTYPFDKVNRIKSTIATFAENFYFQRFIYKYIDRIPVVVQNDCVLDRKMVEFNNAIDISSIKHSNAEPKKIVKEFNVMALAHVNYWHGYDRALRSIAAYKGETEIYFYIISNETKELNNLRKLSSDLNIEKNVIFKKYSDIEDIQSEVSNYHVALGGLGYYRRNAKYDTSIKNKEYCAFGLPFVIANPDKSFPKDFRYQYKVMEDENIFDFNNIINWFKEISAEDYKKEMIKYACENLIYDLQMDKILK</sequence>
<name>A0A974SD80_9BACL</name>
<keyword evidence="2" id="KW-1185">Reference proteome</keyword>
<accession>A0A974SD80</accession>
<protein>
    <recommendedName>
        <fullName evidence="3">Glycosyltransferase family 1 protein</fullName>
    </recommendedName>
</protein>
<dbReference type="EMBL" id="CP068595">
    <property type="protein sequence ID" value="QQZ61617.1"/>
    <property type="molecule type" value="Genomic_DNA"/>
</dbReference>
<dbReference type="KEGG" id="pson:JI735_02300"/>
<evidence type="ECO:0008006" key="3">
    <source>
        <dbReference type="Google" id="ProtNLM"/>
    </source>
</evidence>
<gene>
    <name evidence="1" type="ORF">JI735_02300</name>
</gene>
<organism evidence="1 2">
    <name type="scientific">Paenibacillus sonchi</name>
    <dbReference type="NCBI Taxonomy" id="373687"/>
    <lineage>
        <taxon>Bacteria</taxon>
        <taxon>Bacillati</taxon>
        <taxon>Bacillota</taxon>
        <taxon>Bacilli</taxon>
        <taxon>Bacillales</taxon>
        <taxon>Paenibacillaceae</taxon>
        <taxon>Paenibacillus</taxon>
        <taxon>Paenibacillus sonchi group</taxon>
    </lineage>
</organism>